<organism evidence="1 2">
    <name type="scientific">Microctonus hyperodae</name>
    <name type="common">Parasitoid wasp</name>
    <dbReference type="NCBI Taxonomy" id="165561"/>
    <lineage>
        <taxon>Eukaryota</taxon>
        <taxon>Metazoa</taxon>
        <taxon>Ecdysozoa</taxon>
        <taxon>Arthropoda</taxon>
        <taxon>Hexapoda</taxon>
        <taxon>Insecta</taxon>
        <taxon>Pterygota</taxon>
        <taxon>Neoptera</taxon>
        <taxon>Endopterygota</taxon>
        <taxon>Hymenoptera</taxon>
        <taxon>Apocrita</taxon>
        <taxon>Ichneumonoidea</taxon>
        <taxon>Braconidae</taxon>
        <taxon>Euphorinae</taxon>
        <taxon>Microctonus</taxon>
    </lineage>
</organism>
<dbReference type="AlphaFoldDB" id="A0AA39L3B6"/>
<protein>
    <submittedName>
        <fullName evidence="1">Uncharacterized protein</fullName>
    </submittedName>
</protein>
<dbReference type="FunFam" id="3.40.720.10:FF:000017">
    <property type="entry name" value="Predicted protein"/>
    <property type="match status" value="1"/>
</dbReference>
<dbReference type="SUPFAM" id="SSF53649">
    <property type="entry name" value="Alkaline phosphatase-like"/>
    <property type="match status" value="1"/>
</dbReference>
<dbReference type="InterPro" id="IPR017850">
    <property type="entry name" value="Alkaline_phosphatase_core_sf"/>
</dbReference>
<name>A0AA39L3B6_MICHY</name>
<dbReference type="EMBL" id="JAQQBR010000001">
    <property type="protein sequence ID" value="KAK0183519.1"/>
    <property type="molecule type" value="Genomic_DNA"/>
</dbReference>
<accession>A0AA39L3B6</accession>
<dbReference type="PANTHER" id="PTHR10974">
    <property type="entry name" value="FI08016P-RELATED"/>
    <property type="match status" value="1"/>
</dbReference>
<proteinExistence type="predicted"/>
<evidence type="ECO:0000313" key="1">
    <source>
        <dbReference type="EMBL" id="KAK0183519.1"/>
    </source>
</evidence>
<dbReference type="Gene3D" id="3.40.720.10">
    <property type="entry name" value="Alkaline Phosphatase, subunit A"/>
    <property type="match status" value="1"/>
</dbReference>
<reference evidence="1" key="2">
    <citation type="submission" date="2023-03" db="EMBL/GenBank/DDBJ databases">
        <authorList>
            <person name="Inwood S.N."/>
            <person name="Skelly J.G."/>
            <person name="Guhlin J."/>
            <person name="Harrop T.W.R."/>
            <person name="Goldson S.G."/>
            <person name="Dearden P.K."/>
        </authorList>
    </citation>
    <scope>NUCLEOTIDE SEQUENCE</scope>
    <source>
        <strain evidence="1">Lincoln</strain>
        <tissue evidence="1">Whole body</tissue>
    </source>
</reference>
<dbReference type="CDD" id="cd16021">
    <property type="entry name" value="ALP_like"/>
    <property type="match status" value="1"/>
</dbReference>
<reference evidence="1" key="1">
    <citation type="journal article" date="2023" name="bioRxiv">
        <title>Scaffold-level genome assemblies of two parasitoid biocontrol wasps reveal the parthenogenesis mechanism and an associated novel virus.</title>
        <authorList>
            <person name="Inwood S."/>
            <person name="Skelly J."/>
            <person name="Guhlin J."/>
            <person name="Harrop T."/>
            <person name="Goldson S."/>
            <person name="Dearden P."/>
        </authorList>
    </citation>
    <scope>NUCLEOTIDE SEQUENCE</scope>
    <source>
        <strain evidence="1">Lincoln</strain>
        <tissue evidence="1">Whole body</tissue>
    </source>
</reference>
<dbReference type="InterPro" id="IPR004245">
    <property type="entry name" value="DUF229"/>
</dbReference>
<gene>
    <name evidence="1" type="ORF">PV327_001556</name>
</gene>
<dbReference type="PANTHER" id="PTHR10974:SF9">
    <property type="entry name" value="DUF229 DOMAIN CONTAINING PROTEIN-RELATED"/>
    <property type="match status" value="1"/>
</dbReference>
<dbReference type="Proteomes" id="UP001168972">
    <property type="component" value="Unassembled WGS sequence"/>
</dbReference>
<comment type="caution">
    <text evidence="1">The sequence shown here is derived from an EMBL/GenBank/DDBJ whole genome shotgun (WGS) entry which is preliminary data.</text>
</comment>
<dbReference type="GO" id="GO:0005615">
    <property type="term" value="C:extracellular space"/>
    <property type="evidence" value="ECO:0007669"/>
    <property type="project" value="TreeGrafter"/>
</dbReference>
<keyword evidence="2" id="KW-1185">Reference proteome</keyword>
<sequence>MVSVVVSKVGGKNHILDGYLVYNSKCHIPSLNLTNETISKFVRKMDFQPCRSTPLLSSIVEQTNGRHSLVINSSLAETYDKFICCWSSITRPHPTNLFLRNWDSKISVSDCVDFENSVLLPWDVETVMVSCRVNKPIKWIMKRIIYENIHAIVNSMKILGAENKFDSTNDEFHYDHKKTSILILGLDSVSRLNFLRSLPNTDEYLRRSGWFNLKGYNKVGDNTFPNLMALLTGLDIETVNAKCQLQKAYGLDNCPFIWHNFKKAGYVTAHGEDDTSINTFNFFSVGFVNPPTDFYLRPYIVASERLLQSEKHFDSGKYCTGPESAIDRIFNYAANFSKAFLNTPYFGFFWTNSISHNYMNGISSMDTYFINYFSELERQGTFNNTIVVFMSDHGLRWGAFRETFVGGHEDRLPFIYLRIPKQYEEYDKITQALKINENRLISHYDLHETLRDVLIRSGGKMNSSSGCPGCQSLFEIVPMERSCEDAGISSQWCTCTTTKIIDQDDKIIGESGSKIFLDYVESVIKEFKNEKNERLCSQLQLKKIHQISEIIDMNNNNTKIMNKKYSYRIEVSPGGGLFEFVIYSDVKGNLTMHDDEIIRLNSYARDSKCLKNRLKQFCFCLVQADHNK</sequence>
<evidence type="ECO:0000313" key="2">
    <source>
        <dbReference type="Proteomes" id="UP001168972"/>
    </source>
</evidence>
<dbReference type="Pfam" id="PF02995">
    <property type="entry name" value="DUF229"/>
    <property type="match status" value="1"/>
</dbReference>